<dbReference type="EC" id="2.1.1.171" evidence="3"/>
<dbReference type="PANTHER" id="PTHR43542:SF1">
    <property type="entry name" value="METHYLTRANSFERASE"/>
    <property type="match status" value="1"/>
</dbReference>
<dbReference type="PIRSF" id="PIRSF004553">
    <property type="entry name" value="CHP00095"/>
    <property type="match status" value="1"/>
</dbReference>
<evidence type="ECO:0000313" key="4">
    <source>
        <dbReference type="Proteomes" id="UP000825679"/>
    </source>
</evidence>
<accession>A0ABX8Z5E6</accession>
<dbReference type="InterPro" id="IPR002052">
    <property type="entry name" value="DNA_methylase_N6_adenine_CS"/>
</dbReference>
<protein>
    <submittedName>
        <fullName evidence="3">16S rRNA (Guanine(966)-N(2))-methyltransferase RsmD</fullName>
        <ecNumber evidence="3">2.1.1.171</ecNumber>
    </submittedName>
</protein>
<dbReference type="EMBL" id="CP081150">
    <property type="protein sequence ID" value="QZA77803.1"/>
    <property type="molecule type" value="Genomic_DNA"/>
</dbReference>
<dbReference type="Proteomes" id="UP000825679">
    <property type="component" value="Chromosome"/>
</dbReference>
<gene>
    <name evidence="3" type="primary">rsmD</name>
    <name evidence="3" type="ORF">K4H28_16295</name>
</gene>
<dbReference type="SUPFAM" id="SSF53335">
    <property type="entry name" value="S-adenosyl-L-methionine-dependent methyltransferases"/>
    <property type="match status" value="1"/>
</dbReference>
<reference evidence="3 4" key="1">
    <citation type="submission" date="2021-08" db="EMBL/GenBank/DDBJ databases">
        <title>complete genome sequencing of Deefgea sp. D25.</title>
        <authorList>
            <person name="Bae J.-W."/>
            <person name="Gim D.-H."/>
        </authorList>
    </citation>
    <scope>NUCLEOTIDE SEQUENCE [LARGE SCALE GENOMIC DNA]</scope>
    <source>
        <strain evidence="3 4">D25</strain>
    </source>
</reference>
<dbReference type="PANTHER" id="PTHR43542">
    <property type="entry name" value="METHYLTRANSFERASE"/>
    <property type="match status" value="1"/>
</dbReference>
<dbReference type="PROSITE" id="PS00092">
    <property type="entry name" value="N6_MTASE"/>
    <property type="match status" value="1"/>
</dbReference>
<keyword evidence="2 3" id="KW-0808">Transferase</keyword>
<sequence>MSAQHKNQVRIIGGQYNRRILKFPDSLALRPTPDRVRETLYNWLGQDCTGMLCLDLFSGSGALGFEAASRNAKKVVMVEAAKPVFAAIKSNKELLKADHIELYCGTAERYLSTCKEQFDLVLLDPPFATDLLNEILPQIVPFLAPEARVYIECATLPELTEWEVLREGKAGTVKYALLCRASA</sequence>
<dbReference type="RefSeq" id="WP_221006182.1">
    <property type="nucleotide sequence ID" value="NZ_CP081150.1"/>
</dbReference>
<dbReference type="InterPro" id="IPR029063">
    <property type="entry name" value="SAM-dependent_MTases_sf"/>
</dbReference>
<keyword evidence="4" id="KW-1185">Reference proteome</keyword>
<organism evidence="3 4">
    <name type="scientific">Deefgea tanakiae</name>
    <dbReference type="NCBI Taxonomy" id="2865840"/>
    <lineage>
        <taxon>Bacteria</taxon>
        <taxon>Pseudomonadati</taxon>
        <taxon>Pseudomonadota</taxon>
        <taxon>Betaproteobacteria</taxon>
        <taxon>Neisseriales</taxon>
        <taxon>Chitinibacteraceae</taxon>
        <taxon>Deefgea</taxon>
    </lineage>
</organism>
<dbReference type="CDD" id="cd02440">
    <property type="entry name" value="AdoMet_MTases"/>
    <property type="match status" value="1"/>
</dbReference>
<dbReference type="GO" id="GO:0052913">
    <property type="term" value="F:16S rRNA (guanine(966)-N(2))-methyltransferase activity"/>
    <property type="evidence" value="ECO:0007669"/>
    <property type="project" value="UniProtKB-EC"/>
</dbReference>
<dbReference type="NCBIfam" id="TIGR00095">
    <property type="entry name" value="16S rRNA (guanine(966)-N(2))-methyltransferase RsmD"/>
    <property type="match status" value="1"/>
</dbReference>
<keyword evidence="1 3" id="KW-0489">Methyltransferase</keyword>
<dbReference type="Gene3D" id="3.40.50.150">
    <property type="entry name" value="Vaccinia Virus protein VP39"/>
    <property type="match status" value="1"/>
</dbReference>
<dbReference type="Pfam" id="PF03602">
    <property type="entry name" value="Cons_hypoth95"/>
    <property type="match status" value="1"/>
</dbReference>
<name>A0ABX8Z5E6_9NEIS</name>
<proteinExistence type="predicted"/>
<evidence type="ECO:0000256" key="2">
    <source>
        <dbReference type="ARBA" id="ARBA00022679"/>
    </source>
</evidence>
<dbReference type="InterPro" id="IPR004398">
    <property type="entry name" value="RNA_MeTrfase_RsmD"/>
</dbReference>
<evidence type="ECO:0000313" key="3">
    <source>
        <dbReference type="EMBL" id="QZA77803.1"/>
    </source>
</evidence>
<evidence type="ECO:0000256" key="1">
    <source>
        <dbReference type="ARBA" id="ARBA00022603"/>
    </source>
</evidence>